<sequence length="53" mass="6466">MTSSLLTKSRRFEDESKRQRIFVIRMSLIVDFLIFLSFYRLFCKTQSTLENIR</sequence>
<keyword evidence="1" id="KW-0472">Membrane</keyword>
<evidence type="ECO:0000256" key="1">
    <source>
        <dbReference type="SAM" id="Phobius"/>
    </source>
</evidence>
<name>A0A133NT19_GARVA</name>
<proteinExistence type="predicted"/>
<organism evidence="2 3">
    <name type="scientific">Gardnerella vaginalis</name>
    <dbReference type="NCBI Taxonomy" id="2702"/>
    <lineage>
        <taxon>Bacteria</taxon>
        <taxon>Bacillati</taxon>
        <taxon>Actinomycetota</taxon>
        <taxon>Actinomycetes</taxon>
        <taxon>Bifidobacteriales</taxon>
        <taxon>Bifidobacteriaceae</taxon>
        <taxon>Gardnerella</taxon>
    </lineage>
</organism>
<gene>
    <name evidence="2" type="ORF">HMPREF3216_00100</name>
</gene>
<accession>A0A133NT19</accession>
<feature type="transmembrane region" description="Helical" evidence="1">
    <location>
        <begin position="21"/>
        <end position="42"/>
    </location>
</feature>
<evidence type="ECO:0000313" key="3">
    <source>
        <dbReference type="Proteomes" id="UP000070558"/>
    </source>
</evidence>
<keyword evidence="1" id="KW-1133">Transmembrane helix</keyword>
<reference evidence="2 3" key="1">
    <citation type="submission" date="2016-01" db="EMBL/GenBank/DDBJ databases">
        <authorList>
            <person name="Oliw E.H."/>
        </authorList>
    </citation>
    <scope>NUCLEOTIDE SEQUENCE [LARGE SCALE GENOMIC DNA]</scope>
    <source>
        <strain evidence="2 3">GED7760B</strain>
    </source>
</reference>
<keyword evidence="1" id="KW-0812">Transmembrane</keyword>
<dbReference type="EMBL" id="LRQA01000005">
    <property type="protein sequence ID" value="KXA19429.1"/>
    <property type="molecule type" value="Genomic_DNA"/>
</dbReference>
<dbReference type="AlphaFoldDB" id="A0A133NT19"/>
<dbReference type="PATRIC" id="fig|2702.99.peg.98"/>
<dbReference type="Proteomes" id="UP000070558">
    <property type="component" value="Unassembled WGS sequence"/>
</dbReference>
<evidence type="ECO:0000313" key="2">
    <source>
        <dbReference type="EMBL" id="KXA19429.1"/>
    </source>
</evidence>
<comment type="caution">
    <text evidence="2">The sequence shown here is derived from an EMBL/GenBank/DDBJ whole genome shotgun (WGS) entry which is preliminary data.</text>
</comment>
<protein>
    <submittedName>
        <fullName evidence="2">Uncharacterized protein</fullName>
    </submittedName>
</protein>